<feature type="chain" id="PRO_5043988075" evidence="1">
    <location>
        <begin position="21"/>
        <end position="245"/>
    </location>
</feature>
<keyword evidence="1" id="KW-0732">Signal</keyword>
<evidence type="ECO:0000313" key="2">
    <source>
        <dbReference type="EMBL" id="CAL4088796.1"/>
    </source>
</evidence>
<dbReference type="Proteomes" id="UP001497623">
    <property type="component" value="Unassembled WGS sequence"/>
</dbReference>
<reference evidence="2 3" key="1">
    <citation type="submission" date="2024-05" db="EMBL/GenBank/DDBJ databases">
        <authorList>
            <person name="Wallberg A."/>
        </authorList>
    </citation>
    <scope>NUCLEOTIDE SEQUENCE [LARGE SCALE GENOMIC DNA]</scope>
</reference>
<keyword evidence="3" id="KW-1185">Reference proteome</keyword>
<sequence>MKLHLKLFLCLMISLGQAAGEDPLLHEDETPGSQREMETLLSPEMLHNDKVLADDKLTISANITDIMIRQIFKTAAAETVYVDKKCCNLSTTPNCLINRGGHCIPKNETCYGEEFFGSRYCVISNLKSCKCCVPRECEKATLDSCRLMNGTCKASHQDCDDGDSSVIGKDFCKYKNCKCCFPKYTSPCPCGQDLEGGCSGYLGKVRNPQSYHGRCMKTCEKETLPLLNNTCSQTGGADCECCAST</sequence>
<gene>
    <name evidence="2" type="ORF">MNOR_LOCUS13635</name>
</gene>
<evidence type="ECO:0000313" key="3">
    <source>
        <dbReference type="Proteomes" id="UP001497623"/>
    </source>
</evidence>
<proteinExistence type="predicted"/>
<dbReference type="AlphaFoldDB" id="A0AAV2QN47"/>
<accession>A0AAV2QN47</accession>
<evidence type="ECO:0000256" key="1">
    <source>
        <dbReference type="SAM" id="SignalP"/>
    </source>
</evidence>
<organism evidence="2 3">
    <name type="scientific">Meganyctiphanes norvegica</name>
    <name type="common">Northern krill</name>
    <name type="synonym">Thysanopoda norvegica</name>
    <dbReference type="NCBI Taxonomy" id="48144"/>
    <lineage>
        <taxon>Eukaryota</taxon>
        <taxon>Metazoa</taxon>
        <taxon>Ecdysozoa</taxon>
        <taxon>Arthropoda</taxon>
        <taxon>Crustacea</taxon>
        <taxon>Multicrustacea</taxon>
        <taxon>Malacostraca</taxon>
        <taxon>Eumalacostraca</taxon>
        <taxon>Eucarida</taxon>
        <taxon>Euphausiacea</taxon>
        <taxon>Euphausiidae</taxon>
        <taxon>Meganyctiphanes</taxon>
    </lineage>
</organism>
<feature type="signal peptide" evidence="1">
    <location>
        <begin position="1"/>
        <end position="20"/>
    </location>
</feature>
<dbReference type="EMBL" id="CAXKWB010007877">
    <property type="protein sequence ID" value="CAL4088796.1"/>
    <property type="molecule type" value="Genomic_DNA"/>
</dbReference>
<feature type="non-terminal residue" evidence="2">
    <location>
        <position position="245"/>
    </location>
</feature>
<protein>
    <submittedName>
        <fullName evidence="2">Uncharacterized protein</fullName>
    </submittedName>
</protein>
<name>A0AAV2QN47_MEGNR</name>
<comment type="caution">
    <text evidence="2">The sequence shown here is derived from an EMBL/GenBank/DDBJ whole genome shotgun (WGS) entry which is preliminary data.</text>
</comment>